<dbReference type="InterPro" id="IPR006254">
    <property type="entry name" value="Isocitrate_lyase"/>
</dbReference>
<gene>
    <name evidence="5" type="primary">aceA</name>
    <name evidence="5" type="ORF">P9485_02035</name>
</gene>
<evidence type="ECO:0000313" key="6">
    <source>
        <dbReference type="Proteomes" id="UP001336122"/>
    </source>
</evidence>
<comment type="caution">
    <text evidence="5">The sequence shown here is derived from an EMBL/GenBank/DDBJ whole genome shotgun (WGS) entry which is preliminary data.</text>
</comment>
<dbReference type="InterPro" id="IPR040442">
    <property type="entry name" value="Pyrv_kinase-like_dom_sf"/>
</dbReference>
<dbReference type="NCBIfam" id="NF011645">
    <property type="entry name" value="PRK15063.1"/>
    <property type="match status" value="1"/>
</dbReference>
<dbReference type="InterPro" id="IPR039556">
    <property type="entry name" value="ICL/PEPM"/>
</dbReference>
<dbReference type="InterPro" id="IPR015813">
    <property type="entry name" value="Pyrv/PenolPyrv_kinase-like_dom"/>
</dbReference>
<dbReference type="PROSITE" id="PS00161">
    <property type="entry name" value="ISOCITRATE_LYASE"/>
    <property type="match status" value="1"/>
</dbReference>
<reference evidence="5 6" key="1">
    <citation type="submission" date="2023-03" db="EMBL/GenBank/DDBJ databases">
        <title>Bacillus Genome Sequencing.</title>
        <authorList>
            <person name="Dunlap C."/>
        </authorList>
    </citation>
    <scope>NUCLEOTIDE SEQUENCE [LARGE SCALE GENOMIC DNA]</scope>
    <source>
        <strain evidence="5 6">NRS-319</strain>
    </source>
</reference>
<dbReference type="PANTHER" id="PTHR21631:SF3">
    <property type="entry name" value="BIFUNCTIONAL GLYOXYLATE CYCLE PROTEIN"/>
    <property type="match status" value="1"/>
</dbReference>
<protein>
    <recommendedName>
        <fullName evidence="1 4">Isocitrate lyase</fullName>
        <ecNumber evidence="1 4">4.1.3.1</ecNumber>
    </recommendedName>
</protein>
<name>A0ABU6P7P1_9BACI</name>
<proteinExistence type="predicted"/>
<evidence type="ECO:0000256" key="1">
    <source>
        <dbReference type="ARBA" id="ARBA00012909"/>
    </source>
</evidence>
<keyword evidence="6" id="KW-1185">Reference proteome</keyword>
<evidence type="ECO:0000256" key="3">
    <source>
        <dbReference type="ARBA" id="ARBA00023531"/>
    </source>
</evidence>
<dbReference type="PANTHER" id="PTHR21631">
    <property type="entry name" value="ISOCITRATE LYASE/MALATE SYNTHASE"/>
    <property type="match status" value="1"/>
</dbReference>
<dbReference type="Proteomes" id="UP001336122">
    <property type="component" value="Unassembled WGS sequence"/>
</dbReference>
<dbReference type="EC" id="4.1.3.1" evidence="1 4"/>
<dbReference type="PIRSF" id="PIRSF001362">
    <property type="entry name" value="Isocit_lyase"/>
    <property type="match status" value="1"/>
</dbReference>
<keyword evidence="2 5" id="KW-0456">Lyase</keyword>
<dbReference type="Pfam" id="PF00463">
    <property type="entry name" value="ICL"/>
    <property type="match status" value="2"/>
</dbReference>
<dbReference type="CDD" id="cd00377">
    <property type="entry name" value="ICL_PEPM"/>
    <property type="match status" value="1"/>
</dbReference>
<dbReference type="InterPro" id="IPR018523">
    <property type="entry name" value="Isocitrate_lyase_ph_CS"/>
</dbReference>
<evidence type="ECO:0000256" key="4">
    <source>
        <dbReference type="NCBIfam" id="TIGR01346"/>
    </source>
</evidence>
<comment type="catalytic activity">
    <reaction evidence="3">
        <text>D-threo-isocitrate = glyoxylate + succinate</text>
        <dbReference type="Rhea" id="RHEA:13245"/>
        <dbReference type="ChEBI" id="CHEBI:15562"/>
        <dbReference type="ChEBI" id="CHEBI:30031"/>
        <dbReference type="ChEBI" id="CHEBI:36655"/>
        <dbReference type="EC" id="4.1.3.1"/>
    </reaction>
</comment>
<dbReference type="GO" id="GO:0004451">
    <property type="term" value="F:isocitrate lyase activity"/>
    <property type="evidence" value="ECO:0007669"/>
    <property type="project" value="UniProtKB-EC"/>
</dbReference>
<sequence length="425" mass="46923">MKNERIDTLQESWELDTRWKGITRPYSAEDVIRLRGSIDIEHTLARYGAEKLWKSLHTEDYINALGALTGNQAMQQVKAGLKAIYLSGWQVAADANLSGHMYPDQSLYPANSVPAVVKRINQTLQRADQIQHMEGSGDTDYFVPIVADAEAGFGGQLNVFELMKGMIEAGASGVHFEDQLSSEKKCGHLGGKVLLPTQTAVRNLISARLAADVMGVPTIIVARTDADAADLITSDIDPVDQEFITGERTPEGFYRTKAGLDQAIARGLAYAPYADLVWCETSEPNLEDAKRFADAIHKKYPGKLLAYNCSPSFNWKQKLDEKTIASFQQEIASYGYKFQFVTLAGFHSLNYGMFELARGYKERGMAAYSELQQAEFAAEKDGYSATRHQREVGTGYFDEVAQVITGGTSSTTALKGSTEEEQFTK</sequence>
<dbReference type="EMBL" id="JARTIK010000001">
    <property type="protein sequence ID" value="MED4676640.1"/>
    <property type="molecule type" value="Genomic_DNA"/>
</dbReference>
<organism evidence="5 6">
    <name type="scientific">Bacillus nitratireducens</name>
    <dbReference type="NCBI Taxonomy" id="2026193"/>
    <lineage>
        <taxon>Bacteria</taxon>
        <taxon>Bacillati</taxon>
        <taxon>Bacillota</taxon>
        <taxon>Bacilli</taxon>
        <taxon>Bacillales</taxon>
        <taxon>Bacillaceae</taxon>
        <taxon>Bacillus</taxon>
        <taxon>Bacillus cereus group</taxon>
    </lineage>
</organism>
<accession>A0ABU6P7P1</accession>
<dbReference type="SUPFAM" id="SSF51621">
    <property type="entry name" value="Phosphoenolpyruvate/pyruvate domain"/>
    <property type="match status" value="1"/>
</dbReference>
<dbReference type="NCBIfam" id="TIGR01346">
    <property type="entry name" value="isocit_lyase"/>
    <property type="match status" value="1"/>
</dbReference>
<dbReference type="Gene3D" id="3.20.20.60">
    <property type="entry name" value="Phosphoenolpyruvate-binding domains"/>
    <property type="match status" value="1"/>
</dbReference>
<evidence type="ECO:0000313" key="5">
    <source>
        <dbReference type="EMBL" id="MED4676640.1"/>
    </source>
</evidence>
<dbReference type="RefSeq" id="WP_000787340.1">
    <property type="nucleotide sequence ID" value="NZ_JARTIK010000001.1"/>
</dbReference>
<evidence type="ECO:0000256" key="2">
    <source>
        <dbReference type="ARBA" id="ARBA00023239"/>
    </source>
</evidence>